<sequence length="173" mass="19224">MSIEDMKKVIILILSLIYSITAYSQDILAGIWKYQNNSEVFIVNIWKVTDGYEGHYKKVIVDATGNQISVVYDSNKEIGDTGYNWPFTISTGSISQDYRVGGSIQDNTVTNSPYAGGFIEGLCRIKILNPNCYNPNGNTCALQAEWIVKRGPGLYNPAEPPYSVPTNIILTKQ</sequence>
<proteinExistence type="predicted"/>
<dbReference type="KEGG" id="pej:FYC62_12920"/>
<dbReference type="EMBL" id="CP043329">
    <property type="protein sequence ID" value="QEK52454.1"/>
    <property type="molecule type" value="Genomic_DNA"/>
</dbReference>
<name>A0A5C0VN51_9SPHI</name>
<keyword evidence="2" id="KW-1185">Reference proteome</keyword>
<organism evidence="1 2">
    <name type="scientific">Pedobacter aquae</name>
    <dbReference type="NCBI Taxonomy" id="2605747"/>
    <lineage>
        <taxon>Bacteria</taxon>
        <taxon>Pseudomonadati</taxon>
        <taxon>Bacteroidota</taxon>
        <taxon>Sphingobacteriia</taxon>
        <taxon>Sphingobacteriales</taxon>
        <taxon>Sphingobacteriaceae</taxon>
        <taxon>Pedobacter</taxon>
    </lineage>
</organism>
<dbReference type="AlphaFoldDB" id="A0A5C0VN51"/>
<accession>A0A5C0VN51</accession>
<evidence type="ECO:0000313" key="1">
    <source>
        <dbReference type="EMBL" id="QEK52454.1"/>
    </source>
</evidence>
<protein>
    <submittedName>
        <fullName evidence="1">Uncharacterized protein</fullName>
    </submittedName>
</protein>
<dbReference type="Proteomes" id="UP000323653">
    <property type="component" value="Chromosome"/>
</dbReference>
<evidence type="ECO:0000313" key="2">
    <source>
        <dbReference type="Proteomes" id="UP000323653"/>
    </source>
</evidence>
<gene>
    <name evidence="1" type="ORF">FYC62_12920</name>
</gene>
<reference evidence="1 2" key="1">
    <citation type="submission" date="2019-08" db="EMBL/GenBank/DDBJ databases">
        <title>Pedobacter sp. nov., isolated from Han river, South Korea.</title>
        <authorList>
            <person name="Lee D.-H."/>
            <person name="Kim Y.-S."/>
            <person name="Hwang E.-M."/>
            <person name="Le Tran T.C."/>
            <person name="Cha C.-J."/>
        </authorList>
    </citation>
    <scope>NUCLEOTIDE SEQUENCE [LARGE SCALE GENOMIC DNA]</scope>
    <source>
        <strain evidence="1 2">CJ43</strain>
    </source>
</reference>